<dbReference type="PANTHER" id="PTHR34007:SF1">
    <property type="entry name" value="AEROLYSIN-LIKE PROTEIN-RELATED"/>
    <property type="match status" value="1"/>
</dbReference>
<evidence type="ECO:0000256" key="1">
    <source>
        <dbReference type="ARBA" id="ARBA00009831"/>
    </source>
</evidence>
<keyword evidence="2" id="KW-1015">Disulfide bond</keyword>
<dbReference type="AlphaFoldDB" id="A0AAD9V347"/>
<gene>
    <name evidence="5" type="ORF">P5673_018002</name>
</gene>
<comment type="similarity">
    <text evidence="1">Belongs to the aerolysin family.</text>
</comment>
<keyword evidence="3" id="KW-0732">Signal</keyword>
<dbReference type="CDD" id="cd20219">
    <property type="entry name" value="PFM_physalysin-1-like"/>
    <property type="match status" value="1"/>
</dbReference>
<feature type="domain" description="Aerolysin-like C-terminal" evidence="4">
    <location>
        <begin position="191"/>
        <end position="527"/>
    </location>
</feature>
<evidence type="ECO:0000313" key="5">
    <source>
        <dbReference type="EMBL" id="KAK2559382.1"/>
    </source>
</evidence>
<evidence type="ECO:0000259" key="4">
    <source>
        <dbReference type="SMART" id="SM00999"/>
    </source>
</evidence>
<name>A0AAD9V347_ACRCE</name>
<dbReference type="Proteomes" id="UP001249851">
    <property type="component" value="Unassembled WGS sequence"/>
</dbReference>
<feature type="signal peptide" evidence="3">
    <location>
        <begin position="1"/>
        <end position="23"/>
    </location>
</feature>
<keyword evidence="6" id="KW-1185">Reference proteome</keyword>
<reference evidence="5" key="2">
    <citation type="journal article" date="2023" name="Science">
        <title>Genomic signatures of disease resistance in endangered staghorn corals.</title>
        <authorList>
            <person name="Vollmer S.V."/>
            <person name="Selwyn J.D."/>
            <person name="Despard B.A."/>
            <person name="Roesel C.L."/>
        </authorList>
    </citation>
    <scope>NUCLEOTIDE SEQUENCE</scope>
    <source>
        <strain evidence="5">K2</strain>
    </source>
</reference>
<feature type="chain" id="PRO_5042021108" evidence="3">
    <location>
        <begin position="24"/>
        <end position="530"/>
    </location>
</feature>
<reference evidence="5" key="1">
    <citation type="journal article" date="2023" name="G3 (Bethesda)">
        <title>Whole genome assembly and annotation of the endangered Caribbean coral Acropora cervicornis.</title>
        <authorList>
            <person name="Selwyn J.D."/>
            <person name="Vollmer S.V."/>
        </authorList>
    </citation>
    <scope>NUCLEOTIDE SEQUENCE</scope>
    <source>
        <strain evidence="5">K2</strain>
    </source>
</reference>
<dbReference type="SUPFAM" id="SSF56973">
    <property type="entry name" value="Aerolisin/ETX pore-forming domain"/>
    <property type="match status" value="1"/>
</dbReference>
<accession>A0AAD9V347</accession>
<sequence>MLSFLSIAVPLSIAFMPMPSQQACYVDGEFKKEMLKEGYSWCPDQQSLLYVKGFQRDSQVSDDLRGFKTVKCCQPPPVHIGKPHTCTSADWELSFKREGWATCPPGHIIRGLHRGSSNQLRSIQWVTCCKPAFQPHCYRSCYDQDLGGGDKWECNRDGYYLAGIHRGASESLSSIDRFRCCSFYDKILPLKSLDEVKTRIMDVTLFNLALLANFLGYGWAGGCRGRIAGEDFLRDGDSWKSHYQRGCAGYMSTSRLKIVYDHFGFKVKKMDYSEAETQSIKPIVQDKGEIKNQDSNVVESTIKRQIKTVRTVIHSSSTRFKTTIGASLTLSYQSPGVIGEVATGTFKASFTLSGGKESAQVQKEANGDIKWEYIKVKESQTTEPNSGTSYRITTSQTRYNVPYKAVIQVQFSARLEGFLIWGGGPNGKNPNYHEKWRGSGDRPTFNYDIGSGEKPFFKHLKQISDRGEGPWLWHLLKQNIPYTETVLGILTDESLYEFELEGKFEDVAGLQYNVVWDDVPISSANSTLRF</sequence>
<organism evidence="5 6">
    <name type="scientific">Acropora cervicornis</name>
    <name type="common">Staghorn coral</name>
    <dbReference type="NCBI Taxonomy" id="6130"/>
    <lineage>
        <taxon>Eukaryota</taxon>
        <taxon>Metazoa</taxon>
        <taxon>Cnidaria</taxon>
        <taxon>Anthozoa</taxon>
        <taxon>Hexacorallia</taxon>
        <taxon>Scleractinia</taxon>
        <taxon>Astrocoeniina</taxon>
        <taxon>Acroporidae</taxon>
        <taxon>Acropora</taxon>
    </lineage>
</organism>
<dbReference type="InterPro" id="IPR055267">
    <property type="entry name" value="Aerolysin-like_C"/>
</dbReference>
<comment type="caution">
    <text evidence="5">The sequence shown here is derived from an EMBL/GenBank/DDBJ whole genome shotgun (WGS) entry which is preliminary data.</text>
</comment>
<evidence type="ECO:0000256" key="2">
    <source>
        <dbReference type="ARBA" id="ARBA00023157"/>
    </source>
</evidence>
<evidence type="ECO:0000313" key="6">
    <source>
        <dbReference type="Proteomes" id="UP001249851"/>
    </source>
</evidence>
<dbReference type="PANTHER" id="PTHR34007">
    <property type="entry name" value="AEROLYSIN-LIKE PROTEIN-RELATED"/>
    <property type="match status" value="1"/>
</dbReference>
<dbReference type="SMART" id="SM00999">
    <property type="entry name" value="Aerolysin"/>
    <property type="match status" value="1"/>
</dbReference>
<dbReference type="InterPro" id="IPR053280">
    <property type="entry name" value="Aerolysin-like_pore-former"/>
</dbReference>
<protein>
    <submittedName>
        <fullName evidence="5">Aerolysin</fullName>
    </submittedName>
</protein>
<proteinExistence type="inferred from homology"/>
<dbReference type="Gene3D" id="3.30.412.10">
    <property type="entry name" value="Proaerolysin, chain A, domain 2"/>
    <property type="match status" value="1"/>
</dbReference>
<dbReference type="EMBL" id="JARQWQ010000040">
    <property type="protein sequence ID" value="KAK2559382.1"/>
    <property type="molecule type" value="Genomic_DNA"/>
</dbReference>
<dbReference type="Pfam" id="PF01117">
    <property type="entry name" value="Aerolysin"/>
    <property type="match status" value="1"/>
</dbReference>
<evidence type="ECO:0000256" key="3">
    <source>
        <dbReference type="SAM" id="SignalP"/>
    </source>
</evidence>